<evidence type="ECO:0000256" key="6">
    <source>
        <dbReference type="RuleBase" id="RU003887"/>
    </source>
</evidence>
<dbReference type="InterPro" id="IPR002942">
    <property type="entry name" value="S4_RNA-bd"/>
</dbReference>
<dbReference type="Proteomes" id="UP000077552">
    <property type="component" value="Unassembled WGS sequence"/>
</dbReference>
<protein>
    <recommendedName>
        <fullName evidence="6">Pseudouridine synthase</fullName>
        <ecNumber evidence="6">5.4.99.-</ecNumber>
    </recommendedName>
</protein>
<dbReference type="AlphaFoldDB" id="A0A1A9LGH2"/>
<dbReference type="EMBL" id="LXIE01000002">
    <property type="protein sequence ID" value="OAD92300.1"/>
    <property type="molecule type" value="Genomic_DNA"/>
</dbReference>
<dbReference type="PANTHER" id="PTHR47683:SF2">
    <property type="entry name" value="RNA-BINDING S4 DOMAIN-CONTAINING PROTEIN"/>
    <property type="match status" value="1"/>
</dbReference>
<keyword evidence="2 6" id="KW-0413">Isomerase</keyword>
<keyword evidence="5" id="KW-0694">RNA-binding</keyword>
<feature type="compositionally biased region" description="Basic and acidic residues" evidence="7">
    <location>
        <begin position="290"/>
        <end position="311"/>
    </location>
</feature>
<dbReference type="InterPro" id="IPR018496">
    <property type="entry name" value="PsdUridine_synth_RsuA/RluB_CS"/>
</dbReference>
<feature type="domain" description="RNA-binding S4" evidence="8">
    <location>
        <begin position="46"/>
        <end position="103"/>
    </location>
</feature>
<evidence type="ECO:0000259" key="8">
    <source>
        <dbReference type="SMART" id="SM00363"/>
    </source>
</evidence>
<dbReference type="Gene3D" id="3.10.290.10">
    <property type="entry name" value="RNA-binding S4 domain"/>
    <property type="match status" value="1"/>
</dbReference>
<dbReference type="GO" id="GO:0000455">
    <property type="term" value="P:enzyme-directed rRNA pseudouridine synthesis"/>
    <property type="evidence" value="ECO:0007669"/>
    <property type="project" value="UniProtKB-ARBA"/>
</dbReference>
<dbReference type="Pfam" id="PF01479">
    <property type="entry name" value="S4"/>
    <property type="match status" value="1"/>
</dbReference>
<dbReference type="CDD" id="cd00165">
    <property type="entry name" value="S4"/>
    <property type="match status" value="1"/>
</dbReference>
<evidence type="ECO:0000256" key="2">
    <source>
        <dbReference type="ARBA" id="ARBA00023235"/>
    </source>
</evidence>
<comment type="catalytic activity">
    <reaction evidence="3">
        <text>uridine(35) in tRNA(Tyr) = pseudouridine(35) in tRNA(Tyr)</text>
        <dbReference type="Rhea" id="RHEA:60556"/>
        <dbReference type="Rhea" id="RHEA-COMP:15607"/>
        <dbReference type="Rhea" id="RHEA-COMP:15608"/>
        <dbReference type="ChEBI" id="CHEBI:65314"/>
        <dbReference type="ChEBI" id="CHEBI:65315"/>
    </reaction>
</comment>
<evidence type="ECO:0000256" key="5">
    <source>
        <dbReference type="PROSITE-ProRule" id="PRU00182"/>
    </source>
</evidence>
<dbReference type="PROSITE" id="PS50889">
    <property type="entry name" value="S4"/>
    <property type="match status" value="1"/>
</dbReference>
<dbReference type="InterPro" id="IPR020094">
    <property type="entry name" value="TruA/RsuA/RluB/E/F_N"/>
</dbReference>
<reference evidence="9 10" key="1">
    <citation type="submission" date="2016-05" db="EMBL/GenBank/DDBJ databases">
        <title>Genome sequencing of Vitellibacter soesokkakensis RSSK-12.</title>
        <authorList>
            <person name="Thevarajoo S."/>
            <person name="Selvaratnam C."/>
            <person name="Goh K.M."/>
            <person name="Chan K.-G."/>
            <person name="Chong C.S."/>
        </authorList>
    </citation>
    <scope>NUCLEOTIDE SEQUENCE [LARGE SCALE GENOMIC DNA]</scope>
    <source>
        <strain evidence="9 10">RSSK-12</strain>
    </source>
</reference>
<dbReference type="InterPro" id="IPR006145">
    <property type="entry name" value="PsdUridine_synth_RsuA/RluA"/>
</dbReference>
<dbReference type="Pfam" id="PF00849">
    <property type="entry name" value="PseudoU_synth_2"/>
    <property type="match status" value="1"/>
</dbReference>
<dbReference type="Gene3D" id="3.30.70.1560">
    <property type="entry name" value="Alpha-L RNA-binding motif"/>
    <property type="match status" value="1"/>
</dbReference>
<dbReference type="SUPFAM" id="SSF55174">
    <property type="entry name" value="Alpha-L RNA-binding motif"/>
    <property type="match status" value="1"/>
</dbReference>
<sequence length="323" mass="37420">MPFKFFLKLRFFIKLEGAIKSILTFFFLRFNSVIFTKKRMHHPDSVRLNKAISDSGYCSRREADTLIEKGRVTVNGEKSGLGDRVMPNDEVRVDGKLIKENTAEVFIMLNKPVGITCTTDTRFDDNVVDFINHPERIFPVGRLDKPSEGLLLLTNEGDIVNKILRAGNKHEKEYIVKVDRHVTDEFIKRMGSGIPILDTVTKRCKVERISRFEFRIILVQGLNRQIRRMCEYLGYEVVALQRVRLMNLELGDLPVGQWRDLTPEELKTLRDSVKDSDGLPMAYLKDGRQKAVETIKPEKKRQEERNLKREQNSTGGRRRRGPK</sequence>
<dbReference type="InterPro" id="IPR050343">
    <property type="entry name" value="RsuA_PseudoU_synthase"/>
</dbReference>
<dbReference type="FunFam" id="3.30.70.1560:FF:000002">
    <property type="entry name" value="Pseudouridine synthase"/>
    <property type="match status" value="1"/>
</dbReference>
<dbReference type="EC" id="5.4.99.-" evidence="6"/>
<comment type="caution">
    <text evidence="9">The sequence shown here is derived from an EMBL/GenBank/DDBJ whole genome shotgun (WGS) entry which is preliminary data.</text>
</comment>
<evidence type="ECO:0000256" key="1">
    <source>
        <dbReference type="ARBA" id="ARBA00008348"/>
    </source>
</evidence>
<feature type="region of interest" description="Disordered" evidence="7">
    <location>
        <begin position="290"/>
        <end position="323"/>
    </location>
</feature>
<dbReference type="Gene3D" id="3.30.70.580">
    <property type="entry name" value="Pseudouridine synthase I, catalytic domain, N-terminal subdomain"/>
    <property type="match status" value="1"/>
</dbReference>
<keyword evidence="10" id="KW-1185">Reference proteome</keyword>
<proteinExistence type="inferred from homology"/>
<dbReference type="STRING" id="1385699.A7A78_08660"/>
<dbReference type="SUPFAM" id="SSF55120">
    <property type="entry name" value="Pseudouridine synthase"/>
    <property type="match status" value="1"/>
</dbReference>
<dbReference type="GO" id="GO:0003723">
    <property type="term" value="F:RNA binding"/>
    <property type="evidence" value="ECO:0007669"/>
    <property type="project" value="UniProtKB-KW"/>
</dbReference>
<dbReference type="FunFam" id="3.10.290.10:FF:000003">
    <property type="entry name" value="Pseudouridine synthase"/>
    <property type="match status" value="1"/>
</dbReference>
<comment type="catalytic activity">
    <reaction evidence="4">
        <text>uridine(2604) in 23S rRNA = pseudouridine(2604) in 23S rRNA</text>
        <dbReference type="Rhea" id="RHEA:38875"/>
        <dbReference type="Rhea" id="RHEA-COMP:10093"/>
        <dbReference type="Rhea" id="RHEA-COMP:10094"/>
        <dbReference type="ChEBI" id="CHEBI:65314"/>
        <dbReference type="ChEBI" id="CHEBI:65315"/>
        <dbReference type="EC" id="5.4.99.21"/>
    </reaction>
</comment>
<evidence type="ECO:0000256" key="7">
    <source>
        <dbReference type="SAM" id="MobiDB-lite"/>
    </source>
</evidence>
<dbReference type="SMART" id="SM00363">
    <property type="entry name" value="S4"/>
    <property type="match status" value="1"/>
</dbReference>
<accession>A0A1A9LGH2</accession>
<gene>
    <name evidence="9" type="ORF">A7A78_08660</name>
</gene>
<dbReference type="InterPro" id="IPR000748">
    <property type="entry name" value="PsdUridine_synth_RsuA/RluB/E/F"/>
</dbReference>
<dbReference type="PANTHER" id="PTHR47683">
    <property type="entry name" value="PSEUDOURIDINE SYNTHASE FAMILY PROTEIN-RELATED"/>
    <property type="match status" value="1"/>
</dbReference>
<dbReference type="GO" id="GO:0160138">
    <property type="term" value="F:23S rRNA pseudouridine(2604) synthase activity"/>
    <property type="evidence" value="ECO:0007669"/>
    <property type="project" value="UniProtKB-EC"/>
</dbReference>
<evidence type="ECO:0000256" key="3">
    <source>
        <dbReference type="ARBA" id="ARBA00036390"/>
    </source>
</evidence>
<name>A0A1A9LGH2_9FLAO</name>
<evidence type="ECO:0000313" key="9">
    <source>
        <dbReference type="EMBL" id="OAD92300.1"/>
    </source>
</evidence>
<comment type="similarity">
    <text evidence="1 6">Belongs to the pseudouridine synthase RsuA family.</text>
</comment>
<evidence type="ECO:0000313" key="10">
    <source>
        <dbReference type="Proteomes" id="UP000077552"/>
    </source>
</evidence>
<dbReference type="NCBIfam" id="TIGR00093">
    <property type="entry name" value="pseudouridine synthase"/>
    <property type="match status" value="1"/>
</dbReference>
<dbReference type="InterPro" id="IPR036986">
    <property type="entry name" value="S4_RNA-bd_sf"/>
</dbReference>
<dbReference type="InterPro" id="IPR020103">
    <property type="entry name" value="PsdUridine_synth_cat_dom_sf"/>
</dbReference>
<dbReference type="InterPro" id="IPR042092">
    <property type="entry name" value="PsdUridine_s_RsuA/RluB/E/F_cat"/>
</dbReference>
<dbReference type="NCBIfam" id="NF007784">
    <property type="entry name" value="PRK10475.1"/>
    <property type="match status" value="1"/>
</dbReference>
<evidence type="ECO:0000256" key="4">
    <source>
        <dbReference type="ARBA" id="ARBA00036535"/>
    </source>
</evidence>
<organism evidence="9 10">
    <name type="scientific">Aequorivita soesokkakensis</name>
    <dbReference type="NCBI Taxonomy" id="1385699"/>
    <lineage>
        <taxon>Bacteria</taxon>
        <taxon>Pseudomonadati</taxon>
        <taxon>Bacteroidota</taxon>
        <taxon>Flavobacteriia</taxon>
        <taxon>Flavobacteriales</taxon>
        <taxon>Flavobacteriaceae</taxon>
        <taxon>Aequorivita</taxon>
    </lineage>
</organism>
<dbReference type="PROSITE" id="PS01149">
    <property type="entry name" value="PSI_RSU"/>
    <property type="match status" value="1"/>
</dbReference>
<dbReference type="CDD" id="cd02554">
    <property type="entry name" value="PseudoU_synth_RluF"/>
    <property type="match status" value="1"/>
</dbReference>